<evidence type="ECO:0000256" key="5">
    <source>
        <dbReference type="ARBA" id="ARBA00022825"/>
    </source>
</evidence>
<dbReference type="InterPro" id="IPR023828">
    <property type="entry name" value="Peptidase_S8_Ser-AS"/>
</dbReference>
<keyword evidence="9" id="KW-1133">Transmembrane helix</keyword>
<evidence type="ECO:0000259" key="10">
    <source>
        <dbReference type="Pfam" id="PF00082"/>
    </source>
</evidence>
<evidence type="ECO:0000256" key="8">
    <source>
        <dbReference type="RuleBase" id="RU003355"/>
    </source>
</evidence>
<reference evidence="11" key="2">
    <citation type="journal article" date="2023" name="IMA Fungus">
        <title>Comparative genomic study of the Penicillium genus elucidates a diverse pangenome and 15 lateral gene transfer events.</title>
        <authorList>
            <person name="Petersen C."/>
            <person name="Sorensen T."/>
            <person name="Nielsen M.R."/>
            <person name="Sondergaard T.E."/>
            <person name="Sorensen J.L."/>
            <person name="Fitzpatrick D.A."/>
            <person name="Frisvad J.C."/>
            <person name="Nielsen K.L."/>
        </authorList>
    </citation>
    <scope>NUCLEOTIDE SEQUENCE</scope>
    <source>
        <strain evidence="11">IBT 21917</strain>
    </source>
</reference>
<evidence type="ECO:0000256" key="1">
    <source>
        <dbReference type="ARBA" id="ARBA00011073"/>
    </source>
</evidence>
<comment type="similarity">
    <text evidence="1 7 8">Belongs to the peptidase S8 family.</text>
</comment>
<keyword evidence="9" id="KW-0812">Transmembrane</keyword>
<dbReference type="PRINTS" id="PR00723">
    <property type="entry name" value="SUBTILISIN"/>
</dbReference>
<dbReference type="Pfam" id="PF00082">
    <property type="entry name" value="Peptidase_S8"/>
    <property type="match status" value="1"/>
</dbReference>
<dbReference type="InterPro" id="IPR023827">
    <property type="entry name" value="Peptidase_S8_Asp-AS"/>
</dbReference>
<name>A0A9W9I9W4_9EURO</name>
<keyword evidence="5 7" id="KW-0720">Serine protease</keyword>
<evidence type="ECO:0000256" key="6">
    <source>
        <dbReference type="ARBA" id="ARBA00023145"/>
    </source>
</evidence>
<evidence type="ECO:0000256" key="2">
    <source>
        <dbReference type="ARBA" id="ARBA00022670"/>
    </source>
</evidence>
<dbReference type="PROSITE" id="PS51892">
    <property type="entry name" value="SUBTILASE"/>
    <property type="match status" value="1"/>
</dbReference>
<dbReference type="PROSITE" id="PS00138">
    <property type="entry name" value="SUBTILASE_SER"/>
    <property type="match status" value="1"/>
</dbReference>
<dbReference type="PANTHER" id="PTHR43806">
    <property type="entry name" value="PEPTIDASE S8"/>
    <property type="match status" value="1"/>
</dbReference>
<feature type="transmembrane region" description="Helical" evidence="9">
    <location>
        <begin position="6"/>
        <end position="25"/>
    </location>
</feature>
<dbReference type="GO" id="GO:0004252">
    <property type="term" value="F:serine-type endopeptidase activity"/>
    <property type="evidence" value="ECO:0007669"/>
    <property type="project" value="UniProtKB-UniRule"/>
</dbReference>
<reference evidence="11" key="1">
    <citation type="submission" date="2022-11" db="EMBL/GenBank/DDBJ databases">
        <authorList>
            <person name="Petersen C."/>
        </authorList>
    </citation>
    <scope>NUCLEOTIDE SEQUENCE</scope>
    <source>
        <strain evidence="11">IBT 21917</strain>
    </source>
</reference>
<proteinExistence type="inferred from homology"/>
<keyword evidence="9" id="KW-0472">Membrane</keyword>
<keyword evidence="12" id="KW-1185">Reference proteome</keyword>
<dbReference type="OrthoDB" id="1896086at2759"/>
<dbReference type="PANTHER" id="PTHR43806:SF11">
    <property type="entry name" value="CEREVISIN-RELATED"/>
    <property type="match status" value="1"/>
</dbReference>
<keyword evidence="3" id="KW-0732">Signal</keyword>
<dbReference type="InterPro" id="IPR050131">
    <property type="entry name" value="Peptidase_S8_subtilisin-like"/>
</dbReference>
<evidence type="ECO:0000313" key="12">
    <source>
        <dbReference type="Proteomes" id="UP001146351"/>
    </source>
</evidence>
<accession>A0A9W9I9W4</accession>
<dbReference type="Proteomes" id="UP001146351">
    <property type="component" value="Unassembled WGS sequence"/>
</dbReference>
<dbReference type="InterPro" id="IPR000209">
    <property type="entry name" value="Peptidase_S8/S53_dom"/>
</dbReference>
<feature type="active site" description="Charge relay system" evidence="7">
    <location>
        <position position="100"/>
    </location>
</feature>
<comment type="caution">
    <text evidence="11">The sequence shown here is derived from an EMBL/GenBank/DDBJ whole genome shotgun (WGS) entry which is preliminary data.</text>
</comment>
<dbReference type="Gene3D" id="3.40.50.200">
    <property type="entry name" value="Peptidase S8/S53 domain"/>
    <property type="match status" value="1"/>
</dbReference>
<dbReference type="EMBL" id="JAPQKO010000003">
    <property type="protein sequence ID" value="KAJ5171646.1"/>
    <property type="molecule type" value="Genomic_DNA"/>
</dbReference>
<dbReference type="InterPro" id="IPR015500">
    <property type="entry name" value="Peptidase_S8_subtilisin-rel"/>
</dbReference>
<evidence type="ECO:0000313" key="11">
    <source>
        <dbReference type="EMBL" id="KAJ5171646.1"/>
    </source>
</evidence>
<organism evidence="11 12">
    <name type="scientific">Penicillium capsulatum</name>
    <dbReference type="NCBI Taxonomy" id="69766"/>
    <lineage>
        <taxon>Eukaryota</taxon>
        <taxon>Fungi</taxon>
        <taxon>Dikarya</taxon>
        <taxon>Ascomycota</taxon>
        <taxon>Pezizomycotina</taxon>
        <taxon>Eurotiomycetes</taxon>
        <taxon>Eurotiomycetidae</taxon>
        <taxon>Eurotiales</taxon>
        <taxon>Aspergillaceae</taxon>
        <taxon>Penicillium</taxon>
    </lineage>
</organism>
<keyword evidence="6" id="KW-0865">Zymogen</keyword>
<evidence type="ECO:0000256" key="7">
    <source>
        <dbReference type="PROSITE-ProRule" id="PRU01240"/>
    </source>
</evidence>
<gene>
    <name evidence="11" type="ORF">N7492_004239</name>
</gene>
<evidence type="ECO:0000256" key="3">
    <source>
        <dbReference type="ARBA" id="ARBA00022729"/>
    </source>
</evidence>
<dbReference type="GO" id="GO:0006508">
    <property type="term" value="P:proteolysis"/>
    <property type="evidence" value="ECO:0007669"/>
    <property type="project" value="UniProtKB-KW"/>
</dbReference>
<feature type="active site" description="Charge relay system" evidence="7">
    <location>
        <position position="145"/>
    </location>
</feature>
<feature type="domain" description="Peptidase S8/S53" evidence="10">
    <location>
        <begin position="91"/>
        <end position="369"/>
    </location>
</feature>
<dbReference type="PROSITE" id="PS00136">
    <property type="entry name" value="SUBTILASE_ASP"/>
    <property type="match status" value="1"/>
</dbReference>
<sequence length="423" mass="46669">MISLPFFQFIICLIFAIGAIVIDAYPAQNRSNIFQIDDNTNTATTEGPISLLKPRDLLDDDTEAPQLAFISNNKLGNPPSPFKYRRDQSEGQGVTIFILDDGLNIDLPEFDQSDREVRGYAVPITRDIDFFAPQTLLGIPNRFSHGVMVTALAAGKTLGPAPKSNIEFVKIYAETARGDSHPVTFLEMWEGGFQYVLKRVSELKKAGMVKCVVNMSQYSEKAPQAHRAEHWSKILHEFYGKLQEYGVVVVLAGGNEGLRKNEEGDYLNQSYNDFFQLEIGEQYDNVVTVGGLEGDGTLWPETLPRTLCGNEGATIYAPAVDLRRVLKTGDYEIADTFGTSLAAPVVTGTLAYFLGINAEKPPDTYKSLVDKIYSDNKVDATALVQYMIDISHKSTKVLGENVGELPYEPPTELRVLYNGAGGV</sequence>
<dbReference type="InterPro" id="IPR036852">
    <property type="entry name" value="Peptidase_S8/S53_dom_sf"/>
</dbReference>
<evidence type="ECO:0000256" key="9">
    <source>
        <dbReference type="SAM" id="Phobius"/>
    </source>
</evidence>
<keyword evidence="4 7" id="KW-0378">Hydrolase</keyword>
<dbReference type="SUPFAM" id="SSF52743">
    <property type="entry name" value="Subtilisin-like"/>
    <property type="match status" value="1"/>
</dbReference>
<feature type="active site" description="Charge relay system" evidence="7">
    <location>
        <position position="340"/>
    </location>
</feature>
<protein>
    <recommendedName>
        <fullName evidence="10">Peptidase S8/S53 domain-containing protein</fullName>
    </recommendedName>
</protein>
<keyword evidence="2 7" id="KW-0645">Protease</keyword>
<evidence type="ECO:0000256" key="4">
    <source>
        <dbReference type="ARBA" id="ARBA00022801"/>
    </source>
</evidence>
<dbReference type="CDD" id="cd00306">
    <property type="entry name" value="Peptidases_S8_S53"/>
    <property type="match status" value="1"/>
</dbReference>
<dbReference type="AlphaFoldDB" id="A0A9W9I9W4"/>